<organism evidence="1 2">
    <name type="scientific">Epibacterium ulvae</name>
    <dbReference type="NCBI Taxonomy" id="1156985"/>
    <lineage>
        <taxon>Bacteria</taxon>
        <taxon>Pseudomonadati</taxon>
        <taxon>Pseudomonadota</taxon>
        <taxon>Alphaproteobacteria</taxon>
        <taxon>Rhodobacterales</taxon>
        <taxon>Roseobacteraceae</taxon>
        <taxon>Epibacterium</taxon>
    </lineage>
</organism>
<accession>A0A1G5PY65</accession>
<dbReference type="EMBL" id="FMWG01000002">
    <property type="protein sequence ID" value="SCZ54328.1"/>
    <property type="molecule type" value="Genomic_DNA"/>
</dbReference>
<name>A0A1G5PY65_9RHOB</name>
<gene>
    <name evidence="1" type="ORF">SAMN04488118_102277</name>
</gene>
<dbReference type="AlphaFoldDB" id="A0A1G5PY65"/>
<proteinExistence type="predicted"/>
<evidence type="ECO:0000313" key="2">
    <source>
        <dbReference type="Proteomes" id="UP000198767"/>
    </source>
</evidence>
<dbReference type="STRING" id="1156985.SAMN04488118_102277"/>
<evidence type="ECO:0000313" key="1">
    <source>
        <dbReference type="EMBL" id="SCZ54328.1"/>
    </source>
</evidence>
<sequence length="192" mass="20984">MGAELAHPAPVFGASKEGGEVLRRLSTSGLRLAALGAIFVLVGCTKQDEESLRVALADWFKLGETQYFYATRKCSAGLFELKSTRVSSLVKRARSLPTGIRQIERGEPVVFKLEGQTPTQVTELIMSSSLHRGIGVISSGLGARACMTDPLQIAYYQALLDVEAQLVLDTEDRAILVVDQTHKRLFYLRGKS</sequence>
<keyword evidence="2" id="KW-1185">Reference proteome</keyword>
<reference evidence="1 2" key="1">
    <citation type="submission" date="2016-10" db="EMBL/GenBank/DDBJ databases">
        <authorList>
            <person name="de Groot N.N."/>
        </authorList>
    </citation>
    <scope>NUCLEOTIDE SEQUENCE [LARGE SCALE GENOMIC DNA]</scope>
    <source>
        <strain evidence="1 2">U95</strain>
    </source>
</reference>
<dbReference type="Proteomes" id="UP000198767">
    <property type="component" value="Unassembled WGS sequence"/>
</dbReference>
<protein>
    <submittedName>
        <fullName evidence="1">Uncharacterized protein</fullName>
    </submittedName>
</protein>